<dbReference type="Gene3D" id="3.10.20.590">
    <property type="match status" value="1"/>
</dbReference>
<sequence length="827" mass="92849">MAAAYDFQDIEQRWRERWERDGLAVARPDAQRKKYYVLEMLPYPSGDLHVGHAKNYTIGDAIARSMRMLGYNVLHPMGWDAFGLPAENAAIQRGIAPAEWTHSNIANMQRQLRLMGTSYDWSREIATCTPEYYRWNQWLFLRLYERGLAYKREAPVNWCPKDATVLANEQVIDGRCWRCETPVQRRNLSQWFLRITEYADRLLDGLDELDGWPERTRTMQRNWIGKSEGAQFSFAIDGAAERIEVFTTRVDTVYGVTYLALAPEHPVVSCIKGLVSPENARAIDAFAESLRSKSELERTSLMEKQGLFTGAYALHPLSGARVPIWVTNYVLAEYGTGAVMGVPAHDERDFDFARKHELPIVRVIVPTGGSLAADAPIAEAFVEDGTLVGSGAFDGMSSAEARRAIAAEFQHRGIGNATTNYRLRDWLVSRQRYWGTPIPIVYCNACGEVPVPDEELPILLPPDAPITGEGSPLARLPSFIETRCPKCGAPARRESDTMDTFFESSWYYLRYLDPQNEDAPWSREAADAWMNVDQYIGGSEHAVLHLLYSRFFYKFFHDCGWVSGHAEPFARLFHQGMLLSNGEKMSKSRGNVVGIDETAKTNGVDAMRLFLLYVTPPEDTSDWTDEGISGRVRFVNRVWRACEPLAARARSVDVRALPLCTTPEEKALVRAVHLAARSLVEETLSRRFHYNTTIARLDETINALTTAVSVAPDSPATLYAVHAVPLLLAPFAPHIADELWSRYGYERSVHLEAALAPQEAALALDEITLVVQVNGKVRARIACAPSISESEAFALAVAEPALRVYLDGKEVRKRFYVPGKLVNFVVV</sequence>
<feature type="domain" description="Leucyl-tRNA synthetase editing" evidence="14">
    <location>
        <begin position="221"/>
        <end position="408"/>
    </location>
</feature>
<gene>
    <name evidence="15" type="primary">leuS</name>
    <name evidence="15" type="ORF">CARN1_2147</name>
</gene>
<dbReference type="FunFam" id="3.40.50.620:FF:000056">
    <property type="entry name" value="Leucine--tRNA ligase"/>
    <property type="match status" value="1"/>
</dbReference>
<dbReference type="InterPro" id="IPR013155">
    <property type="entry name" value="M/V/L/I-tRNA-synth_anticd-bd"/>
</dbReference>
<evidence type="ECO:0000313" key="15">
    <source>
        <dbReference type="EMBL" id="CBH74260.1"/>
    </source>
</evidence>
<evidence type="ECO:0000256" key="5">
    <source>
        <dbReference type="ARBA" id="ARBA00022741"/>
    </source>
</evidence>
<feature type="domain" description="Methionyl/Leucyl tRNA synthetase" evidence="13">
    <location>
        <begin position="36"/>
        <end position="185"/>
    </location>
</feature>
<dbReference type="InterPro" id="IPR002300">
    <property type="entry name" value="aa-tRNA-synth_Ia"/>
</dbReference>
<evidence type="ECO:0000259" key="13">
    <source>
        <dbReference type="Pfam" id="PF09334"/>
    </source>
</evidence>
<dbReference type="HAMAP" id="MF_00049_B">
    <property type="entry name" value="Leu_tRNA_synth_B"/>
    <property type="match status" value="1"/>
</dbReference>
<evidence type="ECO:0000256" key="1">
    <source>
        <dbReference type="ARBA" id="ARBA00005594"/>
    </source>
</evidence>
<dbReference type="CDD" id="cd00812">
    <property type="entry name" value="LeuRS_core"/>
    <property type="match status" value="1"/>
</dbReference>
<evidence type="ECO:0000256" key="8">
    <source>
        <dbReference type="ARBA" id="ARBA00023146"/>
    </source>
</evidence>
<dbReference type="GO" id="GO:0005524">
    <property type="term" value="F:ATP binding"/>
    <property type="evidence" value="ECO:0007669"/>
    <property type="project" value="UniProtKB-KW"/>
</dbReference>
<reference evidence="15" key="1">
    <citation type="submission" date="2009-10" db="EMBL/GenBank/DDBJ databases">
        <title>Diversity of trophic interactions inside an arsenic-rich microbial ecosystem.</title>
        <authorList>
            <person name="Bertin P.N."/>
            <person name="Heinrich-Salmeron A."/>
            <person name="Pelletier E."/>
            <person name="Goulhen-Chollet F."/>
            <person name="Arsene-Ploetze F."/>
            <person name="Gallien S."/>
            <person name="Calteau A."/>
            <person name="Vallenet D."/>
            <person name="Casiot C."/>
            <person name="Chane-Woon-Ming B."/>
            <person name="Giloteaux L."/>
            <person name="Barakat M."/>
            <person name="Bonnefoy V."/>
            <person name="Bruneel O."/>
            <person name="Chandler M."/>
            <person name="Cleiss J."/>
            <person name="Duran R."/>
            <person name="Elbaz-Poulichet F."/>
            <person name="Fonknechten N."/>
            <person name="Lauga B."/>
            <person name="Mornico D."/>
            <person name="Ortet P."/>
            <person name="Schaeffer C."/>
            <person name="Siguier P."/>
            <person name="Alexander Thil Smith A."/>
            <person name="Van Dorsselaer A."/>
            <person name="Weissenbach J."/>
            <person name="Medigue C."/>
            <person name="Le Paslier D."/>
        </authorList>
    </citation>
    <scope>NUCLEOTIDE SEQUENCE</scope>
</reference>
<name>E6PCS6_9ZZZZ</name>
<keyword evidence="6" id="KW-0067">ATP-binding</keyword>
<dbReference type="PRINTS" id="PR00985">
    <property type="entry name" value="TRNASYNTHLEU"/>
</dbReference>
<dbReference type="FunFam" id="1.10.730.10:FF:000002">
    <property type="entry name" value="Leucine--tRNA ligase"/>
    <property type="match status" value="1"/>
</dbReference>
<proteinExistence type="inferred from homology"/>
<dbReference type="Pfam" id="PF13603">
    <property type="entry name" value="tRNA-synt_1_2"/>
    <property type="match status" value="1"/>
</dbReference>
<dbReference type="GO" id="GO:0004823">
    <property type="term" value="F:leucine-tRNA ligase activity"/>
    <property type="evidence" value="ECO:0007669"/>
    <property type="project" value="UniProtKB-EC"/>
</dbReference>
<evidence type="ECO:0000259" key="14">
    <source>
        <dbReference type="Pfam" id="PF13603"/>
    </source>
</evidence>
<comment type="caution">
    <text evidence="15">The sequence shown here is derived from an EMBL/GenBank/DDBJ whole genome shotgun (WGS) entry which is preliminary data.</text>
</comment>
<evidence type="ECO:0000259" key="12">
    <source>
        <dbReference type="Pfam" id="PF08264"/>
    </source>
</evidence>
<feature type="domain" description="Methionyl/Valyl/Leucyl/Isoleucyl-tRNA synthetase anticodon-binding" evidence="12">
    <location>
        <begin position="716"/>
        <end position="789"/>
    </location>
</feature>
<keyword evidence="7" id="KW-0648">Protein biosynthesis</keyword>
<dbReference type="SUPFAM" id="SSF47323">
    <property type="entry name" value="Anticodon-binding domain of a subclass of class I aminoacyl-tRNA synthetases"/>
    <property type="match status" value="1"/>
</dbReference>
<dbReference type="InterPro" id="IPR009008">
    <property type="entry name" value="Val/Leu/Ile-tRNA-synth_edit"/>
</dbReference>
<protein>
    <recommendedName>
        <fullName evidence="2">leucine--tRNA ligase</fullName>
        <ecNumber evidence="2">6.1.1.4</ecNumber>
    </recommendedName>
    <alternativeName>
        <fullName evidence="9">Leucyl-tRNA synthetase</fullName>
    </alternativeName>
</protein>
<dbReference type="InterPro" id="IPR009080">
    <property type="entry name" value="tRNAsynth_Ia_anticodon-bd"/>
</dbReference>
<keyword evidence="3" id="KW-0963">Cytoplasm</keyword>
<evidence type="ECO:0000256" key="2">
    <source>
        <dbReference type="ARBA" id="ARBA00013164"/>
    </source>
</evidence>
<dbReference type="Pfam" id="PF09334">
    <property type="entry name" value="tRNA-synt_1g"/>
    <property type="match status" value="1"/>
</dbReference>
<dbReference type="Gene3D" id="1.10.730.10">
    <property type="entry name" value="Isoleucyl-tRNA Synthetase, Domain 1"/>
    <property type="match status" value="1"/>
</dbReference>
<accession>E6PCS6</accession>
<dbReference type="PANTHER" id="PTHR43740:SF2">
    <property type="entry name" value="LEUCINE--TRNA LIGASE, MITOCHONDRIAL"/>
    <property type="match status" value="1"/>
</dbReference>
<dbReference type="Gene3D" id="3.40.50.620">
    <property type="entry name" value="HUPs"/>
    <property type="match status" value="2"/>
</dbReference>
<evidence type="ECO:0000256" key="9">
    <source>
        <dbReference type="ARBA" id="ARBA00030520"/>
    </source>
</evidence>
<keyword evidence="8 15" id="KW-0030">Aminoacyl-tRNA synthetase</keyword>
<dbReference type="Pfam" id="PF08264">
    <property type="entry name" value="Anticodon_1"/>
    <property type="match status" value="1"/>
</dbReference>
<evidence type="ECO:0000256" key="7">
    <source>
        <dbReference type="ARBA" id="ARBA00022917"/>
    </source>
</evidence>
<dbReference type="InterPro" id="IPR001412">
    <property type="entry name" value="aa-tRNA-synth_I_CS"/>
</dbReference>
<dbReference type="InterPro" id="IPR002302">
    <property type="entry name" value="Leu-tRNA-ligase"/>
</dbReference>
<organism evidence="15">
    <name type="scientific">mine drainage metagenome</name>
    <dbReference type="NCBI Taxonomy" id="410659"/>
    <lineage>
        <taxon>unclassified sequences</taxon>
        <taxon>metagenomes</taxon>
        <taxon>ecological metagenomes</taxon>
    </lineage>
</organism>
<dbReference type="GO" id="GO:0006429">
    <property type="term" value="P:leucyl-tRNA aminoacylation"/>
    <property type="evidence" value="ECO:0007669"/>
    <property type="project" value="InterPro"/>
</dbReference>
<comment type="catalytic activity">
    <reaction evidence="10">
        <text>tRNA(Leu) + L-leucine + ATP = L-leucyl-tRNA(Leu) + AMP + diphosphate</text>
        <dbReference type="Rhea" id="RHEA:11688"/>
        <dbReference type="Rhea" id="RHEA-COMP:9613"/>
        <dbReference type="Rhea" id="RHEA-COMP:9622"/>
        <dbReference type="ChEBI" id="CHEBI:30616"/>
        <dbReference type="ChEBI" id="CHEBI:33019"/>
        <dbReference type="ChEBI" id="CHEBI:57427"/>
        <dbReference type="ChEBI" id="CHEBI:78442"/>
        <dbReference type="ChEBI" id="CHEBI:78494"/>
        <dbReference type="ChEBI" id="CHEBI:456215"/>
        <dbReference type="EC" id="6.1.1.4"/>
    </reaction>
</comment>
<dbReference type="SUPFAM" id="SSF52374">
    <property type="entry name" value="Nucleotidylyl transferase"/>
    <property type="match status" value="1"/>
</dbReference>
<keyword evidence="5" id="KW-0547">Nucleotide-binding</keyword>
<comment type="similarity">
    <text evidence="1">Belongs to the class-I aminoacyl-tRNA synthetase family.</text>
</comment>
<dbReference type="PANTHER" id="PTHR43740">
    <property type="entry name" value="LEUCYL-TRNA SYNTHETASE"/>
    <property type="match status" value="1"/>
</dbReference>
<dbReference type="FunFam" id="3.40.50.620:FF:000003">
    <property type="entry name" value="Leucine--tRNA ligase"/>
    <property type="match status" value="1"/>
</dbReference>
<evidence type="ECO:0000256" key="4">
    <source>
        <dbReference type="ARBA" id="ARBA00022598"/>
    </source>
</evidence>
<feature type="domain" description="Aminoacyl-tRNA synthetase class Ia" evidence="11">
    <location>
        <begin position="423"/>
        <end position="616"/>
    </location>
</feature>
<keyword evidence="4 15" id="KW-0436">Ligase</keyword>
<dbReference type="SUPFAM" id="SSF50677">
    <property type="entry name" value="ValRS/IleRS/LeuRS editing domain"/>
    <property type="match status" value="1"/>
</dbReference>
<dbReference type="InterPro" id="IPR025709">
    <property type="entry name" value="Leu_tRNA-synth_edit"/>
</dbReference>
<dbReference type="GO" id="GO:0002161">
    <property type="term" value="F:aminoacyl-tRNA deacylase activity"/>
    <property type="evidence" value="ECO:0007669"/>
    <property type="project" value="InterPro"/>
</dbReference>
<evidence type="ECO:0000259" key="11">
    <source>
        <dbReference type="Pfam" id="PF00133"/>
    </source>
</evidence>
<dbReference type="InterPro" id="IPR014729">
    <property type="entry name" value="Rossmann-like_a/b/a_fold"/>
</dbReference>
<dbReference type="PROSITE" id="PS00178">
    <property type="entry name" value="AA_TRNA_LIGASE_I"/>
    <property type="match status" value="1"/>
</dbReference>
<evidence type="ECO:0000256" key="6">
    <source>
        <dbReference type="ARBA" id="ARBA00022840"/>
    </source>
</evidence>
<evidence type="ECO:0000256" key="10">
    <source>
        <dbReference type="ARBA" id="ARBA00047469"/>
    </source>
</evidence>
<dbReference type="AlphaFoldDB" id="E6PCS6"/>
<dbReference type="EMBL" id="CABL01000001">
    <property type="protein sequence ID" value="CBH74260.1"/>
    <property type="molecule type" value="Genomic_DNA"/>
</dbReference>
<dbReference type="Pfam" id="PF00133">
    <property type="entry name" value="tRNA-synt_1"/>
    <property type="match status" value="1"/>
</dbReference>
<dbReference type="GO" id="GO:0005737">
    <property type="term" value="C:cytoplasm"/>
    <property type="evidence" value="ECO:0007669"/>
    <property type="project" value="UniProtKB-ARBA"/>
</dbReference>
<evidence type="ECO:0000256" key="3">
    <source>
        <dbReference type="ARBA" id="ARBA00022490"/>
    </source>
</evidence>
<dbReference type="NCBIfam" id="TIGR00396">
    <property type="entry name" value="leuS_bact"/>
    <property type="match status" value="1"/>
</dbReference>
<dbReference type="InterPro" id="IPR015413">
    <property type="entry name" value="Methionyl/Leucyl_tRNA_Synth"/>
</dbReference>
<dbReference type="EC" id="6.1.1.4" evidence="2"/>